<dbReference type="EMBL" id="WPIN01000012">
    <property type="protein sequence ID" value="MVM33677.1"/>
    <property type="molecule type" value="Genomic_DNA"/>
</dbReference>
<name>A0A7K1SIN3_9BACT</name>
<sequence length="120" mass="13362">MSDKELLAFSKAYHKLITRGMGPGFTIQAEGLGLFILDQRAGYTRPTKFPKVKNLLISALSQLLRTTHYKAFQLQMAAWQQTILSASSSKELGQFCVHLAELLFPPGEEESIFTGEKGLQ</sequence>
<accession>A0A7K1SIN3</accession>
<evidence type="ECO:0000313" key="1">
    <source>
        <dbReference type="EMBL" id="MVM33677.1"/>
    </source>
</evidence>
<evidence type="ECO:0000313" key="2">
    <source>
        <dbReference type="Proteomes" id="UP000436006"/>
    </source>
</evidence>
<keyword evidence="2" id="KW-1185">Reference proteome</keyword>
<proteinExistence type="predicted"/>
<gene>
    <name evidence="1" type="ORF">GO755_26800</name>
</gene>
<reference evidence="1 2" key="1">
    <citation type="submission" date="2019-12" db="EMBL/GenBank/DDBJ databases">
        <title>Spirosoma sp. HMF4905 genome sequencing and assembly.</title>
        <authorList>
            <person name="Kang H."/>
            <person name="Cha I."/>
            <person name="Kim H."/>
            <person name="Joh K."/>
        </authorList>
    </citation>
    <scope>NUCLEOTIDE SEQUENCE [LARGE SCALE GENOMIC DNA]</scope>
    <source>
        <strain evidence="1 2">HMF4905</strain>
    </source>
</reference>
<protein>
    <submittedName>
        <fullName evidence="1">Uncharacterized protein</fullName>
    </submittedName>
</protein>
<dbReference type="Proteomes" id="UP000436006">
    <property type="component" value="Unassembled WGS sequence"/>
</dbReference>
<dbReference type="AlphaFoldDB" id="A0A7K1SIN3"/>
<comment type="caution">
    <text evidence="1">The sequence shown here is derived from an EMBL/GenBank/DDBJ whole genome shotgun (WGS) entry which is preliminary data.</text>
</comment>
<organism evidence="1 2">
    <name type="scientific">Spirosoma arboris</name>
    <dbReference type="NCBI Taxonomy" id="2682092"/>
    <lineage>
        <taxon>Bacteria</taxon>
        <taxon>Pseudomonadati</taxon>
        <taxon>Bacteroidota</taxon>
        <taxon>Cytophagia</taxon>
        <taxon>Cytophagales</taxon>
        <taxon>Cytophagaceae</taxon>
        <taxon>Spirosoma</taxon>
    </lineage>
</organism>
<dbReference type="RefSeq" id="WP_157588392.1">
    <property type="nucleotide sequence ID" value="NZ_WPIN01000012.1"/>
</dbReference>